<keyword evidence="8" id="KW-1185">Reference proteome</keyword>
<dbReference type="GO" id="GO:0000976">
    <property type="term" value="F:transcription cis-regulatory region binding"/>
    <property type="evidence" value="ECO:0007669"/>
    <property type="project" value="TreeGrafter"/>
</dbReference>
<dbReference type="PRINTS" id="PR00455">
    <property type="entry name" value="HTHTETR"/>
</dbReference>
<dbReference type="EMBL" id="QYUN01000002">
    <property type="protein sequence ID" value="RJG06900.1"/>
    <property type="molecule type" value="Genomic_DNA"/>
</dbReference>
<keyword evidence="1" id="KW-0678">Repressor</keyword>
<dbReference type="OrthoDB" id="9798857at2"/>
<organism evidence="7 8">
    <name type="scientific">Noviherbaspirillum cavernae</name>
    <dbReference type="NCBI Taxonomy" id="2320862"/>
    <lineage>
        <taxon>Bacteria</taxon>
        <taxon>Pseudomonadati</taxon>
        <taxon>Pseudomonadota</taxon>
        <taxon>Betaproteobacteria</taxon>
        <taxon>Burkholderiales</taxon>
        <taxon>Oxalobacteraceae</taxon>
        <taxon>Noviherbaspirillum</taxon>
    </lineage>
</organism>
<dbReference type="PROSITE" id="PS01081">
    <property type="entry name" value="HTH_TETR_1"/>
    <property type="match status" value="1"/>
</dbReference>
<dbReference type="PANTHER" id="PTHR30055">
    <property type="entry name" value="HTH-TYPE TRANSCRIPTIONAL REGULATOR RUTR"/>
    <property type="match status" value="1"/>
</dbReference>
<feature type="DNA-binding region" description="H-T-H motif" evidence="5">
    <location>
        <begin position="42"/>
        <end position="61"/>
    </location>
</feature>
<dbReference type="InterPro" id="IPR009057">
    <property type="entry name" value="Homeodomain-like_sf"/>
</dbReference>
<sequence length="216" mass="24611">MAIKTATRQRQSIADGVRDQKREHILEVAENLFFRQGYAGTTISGIVEHLGVTKPYLYYYFGSKSDIYETLCWQASNACLTAMHFEADDARPAIEKLREGLHRFASANVTHFKSGTFYYRDSSPLQPALLKRLRLLSRRFYDELSETLEQARQDGDLDFENTRLTARAIGSVAGFMYTWYDPDGSIAPEEMADQLSHILLKIAGEKSNRKGSRKHS</sequence>
<keyword evidence="4" id="KW-0804">Transcription</keyword>
<dbReference type="RefSeq" id="WP_119739886.1">
    <property type="nucleotide sequence ID" value="NZ_QYUN01000002.1"/>
</dbReference>
<evidence type="ECO:0000313" key="7">
    <source>
        <dbReference type="EMBL" id="RJG06900.1"/>
    </source>
</evidence>
<dbReference type="Pfam" id="PF00440">
    <property type="entry name" value="TetR_N"/>
    <property type="match status" value="1"/>
</dbReference>
<dbReference type="SUPFAM" id="SSF48498">
    <property type="entry name" value="Tetracyclin repressor-like, C-terminal domain"/>
    <property type="match status" value="1"/>
</dbReference>
<dbReference type="InterPro" id="IPR001647">
    <property type="entry name" value="HTH_TetR"/>
</dbReference>
<evidence type="ECO:0000313" key="8">
    <source>
        <dbReference type="Proteomes" id="UP000285190"/>
    </source>
</evidence>
<protein>
    <submittedName>
        <fullName evidence="7">TetR/AcrR family transcriptional regulator</fullName>
    </submittedName>
</protein>
<evidence type="ECO:0000256" key="4">
    <source>
        <dbReference type="ARBA" id="ARBA00023163"/>
    </source>
</evidence>
<proteinExistence type="predicted"/>
<dbReference type="InterPro" id="IPR050109">
    <property type="entry name" value="HTH-type_TetR-like_transc_reg"/>
</dbReference>
<dbReference type="GO" id="GO:0003700">
    <property type="term" value="F:DNA-binding transcription factor activity"/>
    <property type="evidence" value="ECO:0007669"/>
    <property type="project" value="TreeGrafter"/>
</dbReference>
<dbReference type="InterPro" id="IPR041490">
    <property type="entry name" value="KstR2_TetR_C"/>
</dbReference>
<keyword evidence="2" id="KW-0805">Transcription regulation</keyword>
<dbReference type="Pfam" id="PF17932">
    <property type="entry name" value="TetR_C_24"/>
    <property type="match status" value="1"/>
</dbReference>
<dbReference type="PANTHER" id="PTHR30055:SF175">
    <property type="entry name" value="HTH-TYPE TRANSCRIPTIONAL REPRESSOR KSTR2"/>
    <property type="match status" value="1"/>
</dbReference>
<dbReference type="SUPFAM" id="SSF46689">
    <property type="entry name" value="Homeodomain-like"/>
    <property type="match status" value="1"/>
</dbReference>
<evidence type="ECO:0000256" key="2">
    <source>
        <dbReference type="ARBA" id="ARBA00023015"/>
    </source>
</evidence>
<dbReference type="Proteomes" id="UP000285190">
    <property type="component" value="Unassembled WGS sequence"/>
</dbReference>
<dbReference type="InterPro" id="IPR023772">
    <property type="entry name" value="DNA-bd_HTH_TetR-type_CS"/>
</dbReference>
<dbReference type="PROSITE" id="PS50977">
    <property type="entry name" value="HTH_TETR_2"/>
    <property type="match status" value="1"/>
</dbReference>
<gene>
    <name evidence="7" type="ORF">D3870_13635</name>
</gene>
<dbReference type="Gene3D" id="1.10.357.10">
    <property type="entry name" value="Tetracycline Repressor, domain 2"/>
    <property type="match status" value="1"/>
</dbReference>
<evidence type="ECO:0000256" key="1">
    <source>
        <dbReference type="ARBA" id="ARBA00022491"/>
    </source>
</evidence>
<evidence type="ECO:0000256" key="3">
    <source>
        <dbReference type="ARBA" id="ARBA00023125"/>
    </source>
</evidence>
<evidence type="ECO:0000259" key="6">
    <source>
        <dbReference type="PROSITE" id="PS50977"/>
    </source>
</evidence>
<keyword evidence="3 5" id="KW-0238">DNA-binding</keyword>
<dbReference type="Gene3D" id="1.10.10.60">
    <property type="entry name" value="Homeodomain-like"/>
    <property type="match status" value="1"/>
</dbReference>
<reference evidence="7 8" key="1">
    <citation type="submission" date="2018-09" db="EMBL/GenBank/DDBJ databases">
        <authorList>
            <person name="Zhu H."/>
        </authorList>
    </citation>
    <scope>NUCLEOTIDE SEQUENCE [LARGE SCALE GENOMIC DNA]</scope>
    <source>
        <strain evidence="7 8">K2R10-39</strain>
    </source>
</reference>
<dbReference type="InterPro" id="IPR036271">
    <property type="entry name" value="Tet_transcr_reg_TetR-rel_C_sf"/>
</dbReference>
<evidence type="ECO:0000256" key="5">
    <source>
        <dbReference type="PROSITE-ProRule" id="PRU00335"/>
    </source>
</evidence>
<accession>A0A418X361</accession>
<dbReference type="AlphaFoldDB" id="A0A418X361"/>
<feature type="domain" description="HTH tetR-type" evidence="6">
    <location>
        <begin position="19"/>
        <end position="79"/>
    </location>
</feature>
<name>A0A418X361_9BURK</name>
<comment type="caution">
    <text evidence="7">The sequence shown here is derived from an EMBL/GenBank/DDBJ whole genome shotgun (WGS) entry which is preliminary data.</text>
</comment>